<dbReference type="InterPro" id="IPR025641">
    <property type="entry name" value="DUF4340"/>
</dbReference>
<evidence type="ECO:0000313" key="3">
    <source>
        <dbReference type="Proteomes" id="UP000051124"/>
    </source>
</evidence>
<gene>
    <name evidence="2" type="ORF">AMJ40_01525</name>
</gene>
<dbReference type="Pfam" id="PF14238">
    <property type="entry name" value="DUF4340"/>
    <property type="match status" value="1"/>
</dbReference>
<dbReference type="Proteomes" id="UP000051124">
    <property type="component" value="Unassembled WGS sequence"/>
</dbReference>
<dbReference type="EMBL" id="LIZT01000010">
    <property type="protein sequence ID" value="KPJ50903.1"/>
    <property type="molecule type" value="Genomic_DNA"/>
</dbReference>
<evidence type="ECO:0000259" key="1">
    <source>
        <dbReference type="Pfam" id="PF14238"/>
    </source>
</evidence>
<feature type="domain" description="DUF4340" evidence="1">
    <location>
        <begin position="63"/>
        <end position="231"/>
    </location>
</feature>
<proteinExistence type="predicted"/>
<protein>
    <recommendedName>
        <fullName evidence="1">DUF4340 domain-containing protein</fullName>
    </recommendedName>
</protein>
<name>A0A0S7WL57_UNCT6</name>
<sequence length="288" mass="32084">MRSKGFLVLLGVLIGLILITLVYREWKKPARGLMLLSNFGELQRIRLGAEDSTIILELAGGEWRIMSPIEAKPDRKVVDQLMEGLKKIELGEVVSSRPEMYATFGVDEETGRRVSLHSLSDSISFIAGRTAGMDETYVRLSGGSDVYLTAGVPRHLLDRELDNWRDKSILSLVKTDVERITFEYPSQSYSLLRDEGGWALDGDSVDSDAVALLLSMLENLRADGFVDDGELQPEFTIEVTLVGGKGERLYIGTSTDGGYPVMRDGDNTIFLLSERKVDRLKKKASDFR</sequence>
<evidence type="ECO:0000313" key="2">
    <source>
        <dbReference type="EMBL" id="KPJ50903.1"/>
    </source>
</evidence>
<organism evidence="2 3">
    <name type="scientific">candidate division TA06 bacterium DG_26</name>
    <dbReference type="NCBI Taxonomy" id="1703771"/>
    <lineage>
        <taxon>Bacteria</taxon>
        <taxon>Bacteria division TA06</taxon>
    </lineage>
</organism>
<reference evidence="2 3" key="1">
    <citation type="journal article" date="2015" name="Microbiome">
        <title>Genomic resolution of linkages in carbon, nitrogen, and sulfur cycling among widespread estuary sediment bacteria.</title>
        <authorList>
            <person name="Baker B.J."/>
            <person name="Lazar C.S."/>
            <person name="Teske A.P."/>
            <person name="Dick G.J."/>
        </authorList>
    </citation>
    <scope>NUCLEOTIDE SEQUENCE [LARGE SCALE GENOMIC DNA]</scope>
    <source>
        <strain evidence="2">DG_26</strain>
    </source>
</reference>
<dbReference type="AlphaFoldDB" id="A0A0S7WL57"/>
<comment type="caution">
    <text evidence="2">The sequence shown here is derived from an EMBL/GenBank/DDBJ whole genome shotgun (WGS) entry which is preliminary data.</text>
</comment>
<accession>A0A0S7WL57</accession>